<feature type="modified residue" description="4-aspartylphosphate" evidence="2">
    <location>
        <position position="51"/>
    </location>
</feature>
<dbReference type="EMBL" id="JSYN01000002">
    <property type="protein sequence ID" value="KIA96586.1"/>
    <property type="molecule type" value="Genomic_DNA"/>
</dbReference>
<dbReference type="InterPro" id="IPR011006">
    <property type="entry name" value="CheY-like_superfamily"/>
</dbReference>
<dbReference type="OrthoDB" id="677887at2"/>
<sequence length="117" mass="12956">MAKIIIFEDDGATCDAITMILEGAHTVLTIEDFDNWQQDLLQFQPNVAIIDISLGFSDGFKIAEEIKGNAQMKHIGVIITSASSRLLPAGIEYDAFIEKPFDIKSLEENVLRLATKN</sequence>
<organism evidence="4 5">
    <name type="scientific">Pedobacter kyungheensis</name>
    <dbReference type="NCBI Taxonomy" id="1069985"/>
    <lineage>
        <taxon>Bacteria</taxon>
        <taxon>Pseudomonadati</taxon>
        <taxon>Bacteroidota</taxon>
        <taxon>Sphingobacteriia</taxon>
        <taxon>Sphingobacteriales</taxon>
        <taxon>Sphingobacteriaceae</taxon>
        <taxon>Pedobacter</taxon>
    </lineage>
</organism>
<protein>
    <recommendedName>
        <fullName evidence="3">Response regulatory domain-containing protein</fullName>
    </recommendedName>
</protein>
<dbReference type="Proteomes" id="UP000031246">
    <property type="component" value="Unassembled WGS sequence"/>
</dbReference>
<dbReference type="AlphaFoldDB" id="A0A0C1DG61"/>
<proteinExistence type="predicted"/>
<evidence type="ECO:0000256" key="2">
    <source>
        <dbReference type="PROSITE-ProRule" id="PRU00169"/>
    </source>
</evidence>
<keyword evidence="1 2" id="KW-0597">Phosphoprotein</keyword>
<evidence type="ECO:0000313" key="5">
    <source>
        <dbReference type="Proteomes" id="UP000031246"/>
    </source>
</evidence>
<dbReference type="SUPFAM" id="SSF52172">
    <property type="entry name" value="CheY-like"/>
    <property type="match status" value="1"/>
</dbReference>
<accession>A0A0C1DG61</accession>
<dbReference type="InterPro" id="IPR001789">
    <property type="entry name" value="Sig_transdc_resp-reg_receiver"/>
</dbReference>
<dbReference type="Pfam" id="PF00072">
    <property type="entry name" value="Response_reg"/>
    <property type="match status" value="1"/>
</dbReference>
<name>A0A0C1DG61_9SPHI</name>
<dbReference type="PANTHER" id="PTHR44591:SF3">
    <property type="entry name" value="RESPONSE REGULATORY DOMAIN-CONTAINING PROTEIN"/>
    <property type="match status" value="1"/>
</dbReference>
<reference evidence="4 5" key="1">
    <citation type="submission" date="2014-10" db="EMBL/GenBank/DDBJ databases">
        <title>Pedobacter Kyungheensis.</title>
        <authorList>
            <person name="Anderson B.M."/>
            <person name="Newman J.D."/>
        </authorList>
    </citation>
    <scope>NUCLEOTIDE SEQUENCE [LARGE SCALE GENOMIC DNA]</scope>
    <source>
        <strain evidence="4 5">KACC 16221</strain>
    </source>
</reference>
<evidence type="ECO:0000259" key="3">
    <source>
        <dbReference type="PROSITE" id="PS50110"/>
    </source>
</evidence>
<dbReference type="PANTHER" id="PTHR44591">
    <property type="entry name" value="STRESS RESPONSE REGULATOR PROTEIN 1"/>
    <property type="match status" value="1"/>
</dbReference>
<dbReference type="Gene3D" id="3.40.50.2300">
    <property type="match status" value="1"/>
</dbReference>
<feature type="domain" description="Response regulatory" evidence="3">
    <location>
        <begin position="3"/>
        <end position="114"/>
    </location>
</feature>
<dbReference type="InterPro" id="IPR050595">
    <property type="entry name" value="Bact_response_regulator"/>
</dbReference>
<comment type="caution">
    <text evidence="4">The sequence shown here is derived from an EMBL/GenBank/DDBJ whole genome shotgun (WGS) entry which is preliminary data.</text>
</comment>
<dbReference type="GO" id="GO:0000160">
    <property type="term" value="P:phosphorelay signal transduction system"/>
    <property type="evidence" value="ECO:0007669"/>
    <property type="project" value="InterPro"/>
</dbReference>
<dbReference type="SMART" id="SM00448">
    <property type="entry name" value="REC"/>
    <property type="match status" value="1"/>
</dbReference>
<keyword evidence="5" id="KW-1185">Reference proteome</keyword>
<evidence type="ECO:0000313" key="4">
    <source>
        <dbReference type="EMBL" id="KIA96586.1"/>
    </source>
</evidence>
<dbReference type="RefSeq" id="WP_039471260.1">
    <property type="nucleotide sequence ID" value="NZ_JSYN01000002.1"/>
</dbReference>
<dbReference type="PROSITE" id="PS50110">
    <property type="entry name" value="RESPONSE_REGULATORY"/>
    <property type="match status" value="1"/>
</dbReference>
<evidence type="ECO:0000256" key="1">
    <source>
        <dbReference type="ARBA" id="ARBA00022553"/>
    </source>
</evidence>
<gene>
    <name evidence="4" type="ORF">OC25_02290</name>
</gene>